<dbReference type="InterPro" id="IPR012338">
    <property type="entry name" value="Beta-lactam/transpept-like"/>
</dbReference>
<dbReference type="PATRIC" id="fig|1630135.4.peg.1935"/>
<proteinExistence type="predicted"/>
<reference evidence="2 3" key="1">
    <citation type="submission" date="2015-06" db="EMBL/GenBank/DDBJ databases">
        <title>Investigation of pathophysiology for high-risk pregnancy and development of treatment modality based on it.</title>
        <authorList>
            <person name="Kim B.-C."/>
            <person name="Lim S."/>
        </authorList>
    </citation>
    <scope>NUCLEOTIDE SEQUENCE [LARGE SCALE GENOMIC DNA]</scope>
    <source>
        <strain evidence="2 3">AD1-86</strain>
    </source>
</reference>
<dbReference type="Pfam" id="PF00144">
    <property type="entry name" value="Beta-lactamase"/>
    <property type="match status" value="1"/>
</dbReference>
<accession>A0A1B0ZKK8</accession>
<gene>
    <name evidence="2" type="ORF">DAD186_19390</name>
</gene>
<sequence>MEDWCMSDVHANPAHVDPESLESLLSPLSFDSAVGLISSDGRLITAYGDLDRVFPLASVSKLIATYAALVAIDRGALALDDAAGDETPQGCTVEHLLAHAAGYAFEGGEFLAAPGKRRMYTNAGIEQLGRVVARAVGTDFERWVCESVTEPLGMESVEVAGSPAKDYRASIEDLLVLGRELMSPTLISSELAESAHRPHFPDLSGVLPGYGRQSPNDWGLGVEIKGKKNPHWTGALNSERTFGHFGQSGSFLWVDPEAVPGGLSAAFLSSKPFSEEHADVWPALNDTLVRAARAQS</sequence>
<dbReference type="Proteomes" id="UP000092596">
    <property type="component" value="Chromosome"/>
</dbReference>
<evidence type="ECO:0000313" key="3">
    <source>
        <dbReference type="Proteomes" id="UP000092596"/>
    </source>
</evidence>
<dbReference type="KEGG" id="dva:DAD186_19390"/>
<dbReference type="InterPro" id="IPR050789">
    <property type="entry name" value="Diverse_Enzym_Activities"/>
</dbReference>
<feature type="domain" description="Beta-lactamase-related" evidence="1">
    <location>
        <begin position="50"/>
        <end position="283"/>
    </location>
</feature>
<dbReference type="InterPro" id="IPR001466">
    <property type="entry name" value="Beta-lactam-related"/>
</dbReference>
<dbReference type="Gene3D" id="3.40.710.10">
    <property type="entry name" value="DD-peptidase/beta-lactamase superfamily"/>
    <property type="match status" value="1"/>
</dbReference>
<dbReference type="STRING" id="1630135.DAD186_19390"/>
<name>A0A1B0ZKK8_9MICO</name>
<evidence type="ECO:0000313" key="2">
    <source>
        <dbReference type="EMBL" id="ANP28489.1"/>
    </source>
</evidence>
<dbReference type="SUPFAM" id="SSF56601">
    <property type="entry name" value="beta-lactamase/transpeptidase-like"/>
    <property type="match status" value="1"/>
</dbReference>
<protein>
    <recommendedName>
        <fullName evidence="1">Beta-lactamase-related domain-containing protein</fullName>
    </recommendedName>
</protein>
<dbReference type="PANTHER" id="PTHR43283">
    <property type="entry name" value="BETA-LACTAMASE-RELATED"/>
    <property type="match status" value="1"/>
</dbReference>
<dbReference type="PANTHER" id="PTHR43283:SF15">
    <property type="entry name" value="CONSERVED PROTEIN"/>
    <property type="match status" value="1"/>
</dbReference>
<dbReference type="EMBL" id="CP012117">
    <property type="protein sequence ID" value="ANP28489.1"/>
    <property type="molecule type" value="Genomic_DNA"/>
</dbReference>
<dbReference type="AlphaFoldDB" id="A0A1B0ZKK8"/>
<evidence type="ECO:0000259" key="1">
    <source>
        <dbReference type="Pfam" id="PF00144"/>
    </source>
</evidence>
<organism evidence="2 3">
    <name type="scientific">Dermabacter vaginalis</name>
    <dbReference type="NCBI Taxonomy" id="1630135"/>
    <lineage>
        <taxon>Bacteria</taxon>
        <taxon>Bacillati</taxon>
        <taxon>Actinomycetota</taxon>
        <taxon>Actinomycetes</taxon>
        <taxon>Micrococcales</taxon>
        <taxon>Dermabacteraceae</taxon>
        <taxon>Dermabacter</taxon>
    </lineage>
</organism>